<evidence type="ECO:0000313" key="2">
    <source>
        <dbReference type="Proteomes" id="UP001218218"/>
    </source>
</evidence>
<accession>A0AAD6ZLB8</accession>
<proteinExistence type="predicted"/>
<gene>
    <name evidence="1" type="ORF">DFH08DRAFT_816059</name>
</gene>
<keyword evidence="2" id="KW-1185">Reference proteome</keyword>
<dbReference type="Proteomes" id="UP001218218">
    <property type="component" value="Unassembled WGS sequence"/>
</dbReference>
<sequence length="140" mass="15863">MHPSWWVRRNSVGLRKPPTFDFRRARSAYTYIRGLGFDSDTRATRLPIAIWLFSSEAASARLSPPSLFLLLLLPYFSLPVTSSSQSSLCSYRLADTPTSTTHCRLGFYESESGAEWNAKKGEECEQGLVEERQAETEYIS</sequence>
<dbReference type="EMBL" id="JARIHO010000040">
    <property type="protein sequence ID" value="KAJ7327891.1"/>
    <property type="molecule type" value="Genomic_DNA"/>
</dbReference>
<organism evidence="1 2">
    <name type="scientific">Mycena albidolilacea</name>
    <dbReference type="NCBI Taxonomy" id="1033008"/>
    <lineage>
        <taxon>Eukaryota</taxon>
        <taxon>Fungi</taxon>
        <taxon>Dikarya</taxon>
        <taxon>Basidiomycota</taxon>
        <taxon>Agaricomycotina</taxon>
        <taxon>Agaricomycetes</taxon>
        <taxon>Agaricomycetidae</taxon>
        <taxon>Agaricales</taxon>
        <taxon>Marasmiineae</taxon>
        <taxon>Mycenaceae</taxon>
        <taxon>Mycena</taxon>
    </lineage>
</organism>
<comment type="caution">
    <text evidence="1">The sequence shown here is derived from an EMBL/GenBank/DDBJ whole genome shotgun (WGS) entry which is preliminary data.</text>
</comment>
<evidence type="ECO:0000313" key="1">
    <source>
        <dbReference type="EMBL" id="KAJ7327891.1"/>
    </source>
</evidence>
<name>A0AAD6ZLB8_9AGAR</name>
<dbReference type="AlphaFoldDB" id="A0AAD6ZLB8"/>
<reference evidence="1" key="1">
    <citation type="submission" date="2023-03" db="EMBL/GenBank/DDBJ databases">
        <title>Massive genome expansion in bonnet fungi (Mycena s.s.) driven by repeated elements and novel gene families across ecological guilds.</title>
        <authorList>
            <consortium name="Lawrence Berkeley National Laboratory"/>
            <person name="Harder C.B."/>
            <person name="Miyauchi S."/>
            <person name="Viragh M."/>
            <person name="Kuo A."/>
            <person name="Thoen E."/>
            <person name="Andreopoulos B."/>
            <person name="Lu D."/>
            <person name="Skrede I."/>
            <person name="Drula E."/>
            <person name="Henrissat B."/>
            <person name="Morin E."/>
            <person name="Kohler A."/>
            <person name="Barry K."/>
            <person name="LaButti K."/>
            <person name="Morin E."/>
            <person name="Salamov A."/>
            <person name="Lipzen A."/>
            <person name="Mereny Z."/>
            <person name="Hegedus B."/>
            <person name="Baldrian P."/>
            <person name="Stursova M."/>
            <person name="Weitz H."/>
            <person name="Taylor A."/>
            <person name="Grigoriev I.V."/>
            <person name="Nagy L.G."/>
            <person name="Martin F."/>
            <person name="Kauserud H."/>
        </authorList>
    </citation>
    <scope>NUCLEOTIDE SEQUENCE</scope>
    <source>
        <strain evidence="1">CBHHK002</strain>
    </source>
</reference>
<protein>
    <submittedName>
        <fullName evidence="1">Uncharacterized protein</fullName>
    </submittedName>
</protein>